<keyword evidence="2" id="KW-1185">Reference proteome</keyword>
<proteinExistence type="predicted"/>
<dbReference type="RefSeq" id="WP_140503427.1">
    <property type="nucleotide sequence ID" value="NZ_RCZH01000002.1"/>
</dbReference>
<gene>
    <name evidence="1" type="ORF">EAH81_02575</name>
</gene>
<protein>
    <submittedName>
        <fullName evidence="1">Uncharacterized protein</fullName>
    </submittedName>
</protein>
<dbReference type="OrthoDB" id="1373708at2"/>
<dbReference type="EMBL" id="RCZH01000002">
    <property type="protein sequence ID" value="TPG44379.1"/>
    <property type="molecule type" value="Genomic_DNA"/>
</dbReference>
<organism evidence="1 2">
    <name type="scientific">Flavobacterium pectinovorum</name>
    <dbReference type="NCBI Taxonomy" id="29533"/>
    <lineage>
        <taxon>Bacteria</taxon>
        <taxon>Pseudomonadati</taxon>
        <taxon>Bacteroidota</taxon>
        <taxon>Flavobacteriia</taxon>
        <taxon>Flavobacteriales</taxon>
        <taxon>Flavobacteriaceae</taxon>
        <taxon>Flavobacterium</taxon>
    </lineage>
</organism>
<dbReference type="AlphaFoldDB" id="A0A502F5Q9"/>
<reference evidence="1 2" key="1">
    <citation type="journal article" date="2019" name="Environ. Microbiol.">
        <title>Species interactions and distinct microbial communities in high Arctic permafrost affected cryosols are associated with the CH4 and CO2 gas fluxes.</title>
        <authorList>
            <person name="Altshuler I."/>
            <person name="Hamel J."/>
            <person name="Turney S."/>
            <person name="Magnuson E."/>
            <person name="Levesque R."/>
            <person name="Greer C."/>
            <person name="Whyte L.G."/>
        </authorList>
    </citation>
    <scope>NUCLEOTIDE SEQUENCE [LARGE SCALE GENOMIC DNA]</scope>
    <source>
        <strain evidence="1 2">42</strain>
    </source>
</reference>
<dbReference type="Proteomes" id="UP000319700">
    <property type="component" value="Unassembled WGS sequence"/>
</dbReference>
<comment type="caution">
    <text evidence="1">The sequence shown here is derived from an EMBL/GenBank/DDBJ whole genome shotgun (WGS) entry which is preliminary data.</text>
</comment>
<evidence type="ECO:0000313" key="2">
    <source>
        <dbReference type="Proteomes" id="UP000319700"/>
    </source>
</evidence>
<name>A0A502F5Q9_9FLAO</name>
<sequence>MSAIVKFIKDEKGNVLVYKTQDNSLLWSINPAQNVVKDPSNKETFKIQSDASFGRNPFVLKYKEVDCLLCEPPIVATNFNDFLIELSRNFFF</sequence>
<evidence type="ECO:0000313" key="1">
    <source>
        <dbReference type="EMBL" id="TPG44379.1"/>
    </source>
</evidence>
<accession>A0A502F5Q9</accession>